<organism>
    <name type="scientific">Serpula lacrymans var. lacrymans (strain S7.9)</name>
    <name type="common">Dry rot fungus</name>
    <dbReference type="NCBI Taxonomy" id="578457"/>
    <lineage>
        <taxon>Eukaryota</taxon>
        <taxon>Fungi</taxon>
        <taxon>Dikarya</taxon>
        <taxon>Basidiomycota</taxon>
        <taxon>Agaricomycotina</taxon>
        <taxon>Agaricomycetes</taxon>
        <taxon>Agaricomycetidae</taxon>
        <taxon>Boletales</taxon>
        <taxon>Coniophorineae</taxon>
        <taxon>Serpulaceae</taxon>
        <taxon>Serpula</taxon>
    </lineage>
</organism>
<reference evidence="1" key="1">
    <citation type="submission" date="2011-04" db="EMBL/GenBank/DDBJ databases">
        <title>Evolution of plant cell wall degrading machinery underlies the functional diversity of forest fungi.</title>
        <authorList>
            <consortium name="US DOE Joint Genome Institute (JGI-PGF)"/>
            <person name="Eastwood D.C."/>
            <person name="Floudas D."/>
            <person name="Binder M."/>
            <person name="Majcherczyk A."/>
            <person name="Schneider P."/>
            <person name="Aerts A."/>
            <person name="Asiegbu F.O."/>
            <person name="Baker S.E."/>
            <person name="Barry K."/>
            <person name="Bendiksby M."/>
            <person name="Blumentritt M."/>
            <person name="Coutinho P.M."/>
            <person name="Cullen D."/>
            <person name="Cullen D."/>
            <person name="Gathman A."/>
            <person name="Goodell B."/>
            <person name="Henrissat B."/>
            <person name="Ihrmark K."/>
            <person name="Kauserud H."/>
            <person name="Kohler A."/>
            <person name="LaButti K."/>
            <person name="Lapidus A."/>
            <person name="Lavin J.L."/>
            <person name="Lee Y.-H."/>
            <person name="Lindquist E."/>
            <person name="Lilly W."/>
            <person name="Lucas S."/>
            <person name="Morin E."/>
            <person name="Murat C."/>
            <person name="Oguiza J.A."/>
            <person name="Park J."/>
            <person name="Pisabarro A.G."/>
            <person name="Riley R."/>
            <person name="Rosling A."/>
            <person name="Salamov A."/>
            <person name="Schmidt O."/>
            <person name="Schmutz J."/>
            <person name="Skrede I."/>
            <person name="Stenlid J."/>
            <person name="Wiebenga A."/>
            <person name="Xie X."/>
            <person name="Kues U."/>
            <person name="Hibbett D.S."/>
            <person name="Hoffmeister D."/>
            <person name="Hogberg N."/>
            <person name="Martin F."/>
            <person name="Grigoriev I.V."/>
            <person name="Watkinson S.C."/>
        </authorList>
    </citation>
    <scope>NUCLEOTIDE SEQUENCE</scope>
    <source>
        <strain evidence="1">S7.9</strain>
    </source>
</reference>
<dbReference type="GeneID" id="18817938"/>
<dbReference type="HOGENOM" id="CLU_2504068_0_0_1"/>
<dbReference type="Proteomes" id="UP000008064">
    <property type="component" value="Unassembled WGS sequence"/>
</dbReference>
<feature type="non-terminal residue" evidence="1">
    <location>
        <position position="93"/>
    </location>
</feature>
<accession>F8NKU9</accession>
<dbReference type="KEGG" id="sla:SERLADRAFT_459643"/>
<dbReference type="EMBL" id="GL945430">
    <property type="protein sequence ID" value="EGO28818.1"/>
    <property type="molecule type" value="Genomic_DNA"/>
</dbReference>
<protein>
    <submittedName>
        <fullName evidence="1">Uncharacterized protein</fullName>
    </submittedName>
</protein>
<proteinExistence type="predicted"/>
<dbReference type="RefSeq" id="XP_007315017.1">
    <property type="nucleotide sequence ID" value="XM_007314955.1"/>
</dbReference>
<name>F8NKU9_SERL9</name>
<dbReference type="AlphaFoldDB" id="F8NKU9"/>
<gene>
    <name evidence="1" type="ORF">SERLADRAFT_459643</name>
</gene>
<evidence type="ECO:0000313" key="1">
    <source>
        <dbReference type="EMBL" id="EGO28818.1"/>
    </source>
</evidence>
<sequence length="93" mass="10902">MSDPKTYMLSWTLQDSGFSYTQGLYLEHVAQIGGYWAQELRWTASGQHSVGNKAFLSFTRLLFRFRPQYCLQKRRRKGTRGALYCNLYVFCSI</sequence>